<dbReference type="RefSeq" id="WP_248863317.1">
    <property type="nucleotide sequence ID" value="NZ_CP086322.1"/>
</dbReference>
<keyword evidence="2" id="KW-0732">Signal</keyword>
<feature type="chain" id="PRO_5046132406" description="Lipoprotein" evidence="2">
    <location>
        <begin position="40"/>
        <end position="175"/>
    </location>
</feature>
<feature type="region of interest" description="Disordered" evidence="1">
    <location>
        <begin position="63"/>
        <end position="132"/>
    </location>
</feature>
<reference evidence="3" key="1">
    <citation type="submission" date="2021-10" db="EMBL/GenBank/DDBJ databases">
        <title>Streptomyces nigrumlapis sp.nov.,an antimicrobial producing actinobacterium isolated from Black Gobi rocks.</title>
        <authorList>
            <person name="Wen Y."/>
            <person name="Zhang W."/>
            <person name="Liu X.G."/>
        </authorList>
    </citation>
    <scope>NUCLEOTIDE SEQUENCE</scope>
    <source>
        <strain evidence="3">ST13-2-2</strain>
    </source>
</reference>
<dbReference type="Proteomes" id="UP000830115">
    <property type="component" value="Chromosome"/>
</dbReference>
<evidence type="ECO:0000256" key="2">
    <source>
        <dbReference type="SAM" id="SignalP"/>
    </source>
</evidence>
<accession>A0ABY4M855</accession>
<keyword evidence="4" id="KW-1185">Reference proteome</keyword>
<dbReference type="EMBL" id="CP086322">
    <property type="protein sequence ID" value="UQA92456.1"/>
    <property type="molecule type" value="Genomic_DNA"/>
</dbReference>
<organism evidence="3 4">
    <name type="scientific">Streptomyces halobius</name>
    <dbReference type="NCBI Taxonomy" id="2879846"/>
    <lineage>
        <taxon>Bacteria</taxon>
        <taxon>Bacillati</taxon>
        <taxon>Actinomycetota</taxon>
        <taxon>Actinomycetes</taxon>
        <taxon>Kitasatosporales</taxon>
        <taxon>Streptomycetaceae</taxon>
        <taxon>Streptomyces</taxon>
    </lineage>
</organism>
<feature type="compositionally biased region" description="Low complexity" evidence="1">
    <location>
        <begin position="122"/>
        <end position="132"/>
    </location>
</feature>
<evidence type="ECO:0008006" key="5">
    <source>
        <dbReference type="Google" id="ProtNLM"/>
    </source>
</evidence>
<evidence type="ECO:0000313" key="4">
    <source>
        <dbReference type="Proteomes" id="UP000830115"/>
    </source>
</evidence>
<proteinExistence type="predicted"/>
<sequence length="175" mass="17625">MPFRTRALPRPCPEPSRPRRLIALLLLLGSLLLSATACSTDTGVDTAVGMEVGAEAAIAVGADVGGDTSGDSSAGVRTDGRPRALRPSTSLSAERYAPAGAGTHTHGPHSASPCMPGTHGRSPQGRSAAEAAAPALLGAVVPAAAVPPTVRSPSPQRRPAPTGRSTLAALCRCRR</sequence>
<feature type="signal peptide" evidence="2">
    <location>
        <begin position="1"/>
        <end position="39"/>
    </location>
</feature>
<feature type="region of interest" description="Disordered" evidence="1">
    <location>
        <begin position="146"/>
        <end position="168"/>
    </location>
</feature>
<evidence type="ECO:0000256" key="1">
    <source>
        <dbReference type="SAM" id="MobiDB-lite"/>
    </source>
</evidence>
<protein>
    <recommendedName>
        <fullName evidence="5">Lipoprotein</fullName>
    </recommendedName>
</protein>
<name>A0ABY4M855_9ACTN</name>
<feature type="compositionally biased region" description="Low complexity" evidence="1">
    <location>
        <begin position="146"/>
        <end position="155"/>
    </location>
</feature>
<gene>
    <name evidence="3" type="ORF">K9S39_11955</name>
</gene>
<evidence type="ECO:0000313" key="3">
    <source>
        <dbReference type="EMBL" id="UQA92456.1"/>
    </source>
</evidence>